<dbReference type="EMBL" id="JBHLZF010000001">
    <property type="protein sequence ID" value="MFB9897033.1"/>
    <property type="molecule type" value="Genomic_DNA"/>
</dbReference>
<evidence type="ECO:0000313" key="5">
    <source>
        <dbReference type="Proteomes" id="UP001589688"/>
    </source>
</evidence>
<keyword evidence="1" id="KW-1133">Transmembrane helix</keyword>
<protein>
    <submittedName>
        <fullName evidence="4">FecR family protein</fullName>
    </submittedName>
</protein>
<evidence type="ECO:0000313" key="4">
    <source>
        <dbReference type="EMBL" id="MFB9897033.1"/>
    </source>
</evidence>
<gene>
    <name evidence="4" type="ORF">ACFFK8_04185</name>
</gene>
<sequence length="344" mass="37799">MKDKDLHRLTAALQAMKATEPGASLTPDEEALLAHDAETRVQLQALARAQRALTEQGVPLPDVERELQRVTANSRQSARTARLAALRPHLLGALAGAAAMWIAVMAIGRWLPGTRGDTAAPTARHAATADTTLAHVATAEDETLTLHMADGTQVTLNANSRLDYPRRMRSGRRTVWLRGEALFRVSKDRRRPFLVHTTGLTTRVLGTTFDVRAYPGQRPSVALVEGRVQVTARGSRHALTMVPGQKVEAGPAGTLVATTANTDEETAWSDGQFYFDNRRLEDIMAELGRWYGVDVVFGTPALRDLRLNFATSRRSTAAETVELLNSMHHFHARLQNQQIVIEQP</sequence>
<organism evidence="4 5">
    <name type="scientific">Hallella seregens ATCC 51272</name>
    <dbReference type="NCBI Taxonomy" id="1336250"/>
    <lineage>
        <taxon>Bacteria</taxon>
        <taxon>Pseudomonadati</taxon>
        <taxon>Bacteroidota</taxon>
        <taxon>Bacteroidia</taxon>
        <taxon>Bacteroidales</taxon>
        <taxon>Prevotellaceae</taxon>
        <taxon>Hallella</taxon>
    </lineage>
</organism>
<dbReference type="PANTHER" id="PTHR30273:SF2">
    <property type="entry name" value="PROTEIN FECR"/>
    <property type="match status" value="1"/>
</dbReference>
<dbReference type="Gene3D" id="2.60.120.1440">
    <property type="match status" value="1"/>
</dbReference>
<dbReference type="Pfam" id="PF04773">
    <property type="entry name" value="FecR"/>
    <property type="match status" value="1"/>
</dbReference>
<feature type="domain" description="FecR protein" evidence="2">
    <location>
        <begin position="136"/>
        <end position="229"/>
    </location>
</feature>
<dbReference type="PANTHER" id="PTHR30273">
    <property type="entry name" value="PERIPLASMIC SIGNAL SENSOR AND SIGMA FACTOR ACTIVATOR FECR-RELATED"/>
    <property type="match status" value="1"/>
</dbReference>
<evidence type="ECO:0000259" key="2">
    <source>
        <dbReference type="Pfam" id="PF04773"/>
    </source>
</evidence>
<dbReference type="Pfam" id="PF16344">
    <property type="entry name" value="FecR_C"/>
    <property type="match status" value="1"/>
</dbReference>
<keyword evidence="1" id="KW-0812">Transmembrane</keyword>
<dbReference type="Proteomes" id="UP001589688">
    <property type="component" value="Unassembled WGS sequence"/>
</dbReference>
<evidence type="ECO:0000256" key="1">
    <source>
        <dbReference type="SAM" id="Phobius"/>
    </source>
</evidence>
<proteinExistence type="predicted"/>
<accession>A0ABV5ZK16</accession>
<name>A0ABV5ZK16_9BACT</name>
<dbReference type="InterPro" id="IPR006860">
    <property type="entry name" value="FecR"/>
</dbReference>
<dbReference type="InterPro" id="IPR032508">
    <property type="entry name" value="FecR_C"/>
</dbReference>
<dbReference type="Gene3D" id="3.55.50.30">
    <property type="match status" value="1"/>
</dbReference>
<reference evidence="4 5" key="1">
    <citation type="submission" date="2024-09" db="EMBL/GenBank/DDBJ databases">
        <authorList>
            <person name="Sun Q."/>
            <person name="Mori K."/>
        </authorList>
    </citation>
    <scope>NUCLEOTIDE SEQUENCE [LARGE SCALE GENOMIC DNA]</scope>
    <source>
        <strain evidence="4 5">ATCC 51272</strain>
    </source>
</reference>
<keyword evidence="1" id="KW-0472">Membrane</keyword>
<dbReference type="RefSeq" id="WP_027953177.1">
    <property type="nucleotide sequence ID" value="NZ_JBHLZF010000001.1"/>
</dbReference>
<evidence type="ECO:0000259" key="3">
    <source>
        <dbReference type="Pfam" id="PF16344"/>
    </source>
</evidence>
<dbReference type="PIRSF" id="PIRSF018266">
    <property type="entry name" value="FecR"/>
    <property type="match status" value="1"/>
</dbReference>
<feature type="transmembrane region" description="Helical" evidence="1">
    <location>
        <begin position="90"/>
        <end position="111"/>
    </location>
</feature>
<dbReference type="InterPro" id="IPR012373">
    <property type="entry name" value="Ferrdict_sens_TM"/>
</dbReference>
<keyword evidence="5" id="KW-1185">Reference proteome</keyword>
<comment type="caution">
    <text evidence="4">The sequence shown here is derived from an EMBL/GenBank/DDBJ whole genome shotgun (WGS) entry which is preliminary data.</text>
</comment>
<feature type="domain" description="Protein FecR C-terminal" evidence="3">
    <location>
        <begin position="272"/>
        <end position="341"/>
    </location>
</feature>